<proteinExistence type="predicted"/>
<protein>
    <recommendedName>
        <fullName evidence="1">ZW10 C-terminal helical domain-containing protein</fullName>
    </recommendedName>
</protein>
<dbReference type="OrthoDB" id="534815at2759"/>
<dbReference type="InterPro" id="IPR055148">
    <property type="entry name" value="ZW10_C_2"/>
</dbReference>
<dbReference type="GO" id="GO:0005737">
    <property type="term" value="C:cytoplasm"/>
    <property type="evidence" value="ECO:0007669"/>
    <property type="project" value="GOC"/>
</dbReference>
<sequence>MLPETPEDQEEEGLPPMLFKFSDLAPLLRNVGLRRLQQLVKTIRESLLQILKADGDGLVLGMGRQEAHGPQVKRAVTQVKALLQSQHKTLAGVLPDSEYRRVMAKWLQTVSDELLRQILAVDDYFSQDTESLVPILSQLLQDCPAFLSVG</sequence>
<accession>A0A7R8ZNS3</accession>
<feature type="domain" description="ZW10 C-terminal helical" evidence="1">
    <location>
        <begin position="74"/>
        <end position="147"/>
    </location>
</feature>
<name>A0A7R8ZNS3_9CRUS</name>
<dbReference type="EMBL" id="OB660741">
    <property type="protein sequence ID" value="CAD7226091.1"/>
    <property type="molecule type" value="Genomic_DNA"/>
</dbReference>
<gene>
    <name evidence="2" type="ORF">CTOB1V02_LOCUS4016</name>
</gene>
<organism evidence="2">
    <name type="scientific">Cyprideis torosa</name>
    <dbReference type="NCBI Taxonomy" id="163714"/>
    <lineage>
        <taxon>Eukaryota</taxon>
        <taxon>Metazoa</taxon>
        <taxon>Ecdysozoa</taxon>
        <taxon>Arthropoda</taxon>
        <taxon>Crustacea</taxon>
        <taxon>Oligostraca</taxon>
        <taxon>Ostracoda</taxon>
        <taxon>Podocopa</taxon>
        <taxon>Podocopida</taxon>
        <taxon>Cytherocopina</taxon>
        <taxon>Cytheroidea</taxon>
        <taxon>Cytherideidae</taxon>
        <taxon>Cyprideis</taxon>
    </lineage>
</organism>
<dbReference type="GO" id="GO:0007094">
    <property type="term" value="P:mitotic spindle assembly checkpoint signaling"/>
    <property type="evidence" value="ECO:0007669"/>
    <property type="project" value="TreeGrafter"/>
</dbReference>
<dbReference type="PANTHER" id="PTHR12205:SF0">
    <property type="entry name" value="CENTROMERE_KINETOCHORE PROTEIN ZW10 HOMOLOG"/>
    <property type="match status" value="1"/>
</dbReference>
<dbReference type="AlphaFoldDB" id="A0A7R8ZNS3"/>
<dbReference type="GO" id="GO:1990423">
    <property type="term" value="C:RZZ complex"/>
    <property type="evidence" value="ECO:0007669"/>
    <property type="project" value="TreeGrafter"/>
</dbReference>
<dbReference type="Pfam" id="PF22766">
    <property type="entry name" value="ZW10_C2"/>
    <property type="match status" value="1"/>
</dbReference>
<dbReference type="GO" id="GO:0006888">
    <property type="term" value="P:endoplasmic reticulum to Golgi vesicle-mediated transport"/>
    <property type="evidence" value="ECO:0007669"/>
    <property type="project" value="TreeGrafter"/>
</dbReference>
<reference evidence="2" key="1">
    <citation type="submission" date="2020-11" db="EMBL/GenBank/DDBJ databases">
        <authorList>
            <person name="Tran Van P."/>
        </authorList>
    </citation>
    <scope>NUCLEOTIDE SEQUENCE</scope>
</reference>
<evidence type="ECO:0000259" key="1">
    <source>
        <dbReference type="Pfam" id="PF22766"/>
    </source>
</evidence>
<dbReference type="InterPro" id="IPR046362">
    <property type="entry name" value="Zw10/DSL1_C_sf"/>
</dbReference>
<dbReference type="Gene3D" id="1.10.357.150">
    <property type="match status" value="1"/>
</dbReference>
<dbReference type="PANTHER" id="PTHR12205">
    <property type="entry name" value="CENTROMERE/KINETOCHORE PROTEIN ZW10"/>
    <property type="match status" value="1"/>
</dbReference>
<evidence type="ECO:0000313" key="2">
    <source>
        <dbReference type="EMBL" id="CAD7226091.1"/>
    </source>
</evidence>